<evidence type="ECO:0000256" key="1">
    <source>
        <dbReference type="ARBA" id="ARBA00023002"/>
    </source>
</evidence>
<dbReference type="Pfam" id="PF01370">
    <property type="entry name" value="Epimerase"/>
    <property type="match status" value="1"/>
</dbReference>
<dbReference type="Gene3D" id="3.40.50.720">
    <property type="entry name" value="NAD(P)-binding Rossmann-like Domain"/>
    <property type="match status" value="1"/>
</dbReference>
<sequence>MSPISNPVLLPGSRVLVTGVSGFLGSHIADQLLAGGYLVTGTTRDASKAAWVQRLFDSKYGERKFEIVEVPDIGFAGAFDKLLDGISGIVHAASDLTMDPNPEKVITPMVTGVLNMLNAAAQQPSIKRFVLTSSCTAAASQKPGVGQTIDANTWNDEVSREAWAPPPYGPERGFAVYAASKMEMEREAWKWHAEHKPHFVLNTDFFVDVQDSARLHFAALTHPGVQSERIFAYSAPFTWRGVQRAVQRLYPDKSFPRDIEEAELDTSVIVPAPRAEALLKDMGRPGWTILDETARMNTEDLASGAD</sequence>
<dbReference type="PANTHER" id="PTHR10366">
    <property type="entry name" value="NAD DEPENDENT EPIMERASE/DEHYDRATASE"/>
    <property type="match status" value="1"/>
</dbReference>
<dbReference type="SUPFAM" id="SSF51735">
    <property type="entry name" value="NAD(P)-binding Rossmann-fold domains"/>
    <property type="match status" value="1"/>
</dbReference>
<keyword evidence="5" id="KW-1185">Reference proteome</keyword>
<evidence type="ECO:0000256" key="2">
    <source>
        <dbReference type="ARBA" id="ARBA00023445"/>
    </source>
</evidence>
<reference evidence="5" key="1">
    <citation type="journal article" date="2023" name="Mol. Phylogenet. Evol.">
        <title>Genome-scale phylogeny and comparative genomics of the fungal order Sordariales.</title>
        <authorList>
            <person name="Hensen N."/>
            <person name="Bonometti L."/>
            <person name="Westerberg I."/>
            <person name="Brannstrom I.O."/>
            <person name="Guillou S."/>
            <person name="Cros-Aarteil S."/>
            <person name="Calhoun S."/>
            <person name="Haridas S."/>
            <person name="Kuo A."/>
            <person name="Mondo S."/>
            <person name="Pangilinan J."/>
            <person name="Riley R."/>
            <person name="LaButti K."/>
            <person name="Andreopoulos B."/>
            <person name="Lipzen A."/>
            <person name="Chen C."/>
            <person name="Yan M."/>
            <person name="Daum C."/>
            <person name="Ng V."/>
            <person name="Clum A."/>
            <person name="Steindorff A."/>
            <person name="Ohm R.A."/>
            <person name="Martin F."/>
            <person name="Silar P."/>
            <person name="Natvig D.O."/>
            <person name="Lalanne C."/>
            <person name="Gautier V."/>
            <person name="Ament-Velasquez S.L."/>
            <person name="Kruys A."/>
            <person name="Hutchinson M.I."/>
            <person name="Powell A.J."/>
            <person name="Barry K."/>
            <person name="Miller A.N."/>
            <person name="Grigoriev I.V."/>
            <person name="Debuchy R."/>
            <person name="Gladieux P."/>
            <person name="Hiltunen Thoren M."/>
            <person name="Johannesson H."/>
        </authorList>
    </citation>
    <scope>NUCLEOTIDE SEQUENCE [LARGE SCALE GENOMIC DNA]</scope>
    <source>
        <strain evidence="5">CBS 284.82</strain>
    </source>
</reference>
<dbReference type="Proteomes" id="UP001303115">
    <property type="component" value="Unassembled WGS sequence"/>
</dbReference>
<name>A0AAN6PGB7_9PEZI</name>
<gene>
    <name evidence="4" type="ORF">C8A01DRAFT_15692</name>
</gene>
<dbReference type="PANTHER" id="PTHR10366:SF562">
    <property type="entry name" value="ALDEHYDE REDUCTASE II (AFU_ORTHOLOGUE AFUA_1G11360)"/>
    <property type="match status" value="1"/>
</dbReference>
<dbReference type="GO" id="GO:0016616">
    <property type="term" value="F:oxidoreductase activity, acting on the CH-OH group of donors, NAD or NADP as acceptor"/>
    <property type="evidence" value="ECO:0007669"/>
    <property type="project" value="TreeGrafter"/>
</dbReference>
<organism evidence="4 5">
    <name type="scientific">Parachaetomium inaequale</name>
    <dbReference type="NCBI Taxonomy" id="2588326"/>
    <lineage>
        <taxon>Eukaryota</taxon>
        <taxon>Fungi</taxon>
        <taxon>Dikarya</taxon>
        <taxon>Ascomycota</taxon>
        <taxon>Pezizomycotina</taxon>
        <taxon>Sordariomycetes</taxon>
        <taxon>Sordariomycetidae</taxon>
        <taxon>Sordariales</taxon>
        <taxon>Chaetomiaceae</taxon>
        <taxon>Parachaetomium</taxon>
    </lineage>
</organism>
<dbReference type="InterPro" id="IPR036291">
    <property type="entry name" value="NAD(P)-bd_dom_sf"/>
</dbReference>
<evidence type="ECO:0000313" key="5">
    <source>
        <dbReference type="Proteomes" id="UP001303115"/>
    </source>
</evidence>
<dbReference type="AlphaFoldDB" id="A0AAN6PGB7"/>
<dbReference type="InterPro" id="IPR001509">
    <property type="entry name" value="Epimerase_deHydtase"/>
</dbReference>
<feature type="domain" description="NAD-dependent epimerase/dehydratase" evidence="3">
    <location>
        <begin position="15"/>
        <end position="199"/>
    </location>
</feature>
<keyword evidence="1" id="KW-0560">Oxidoreductase</keyword>
<evidence type="ECO:0000259" key="3">
    <source>
        <dbReference type="Pfam" id="PF01370"/>
    </source>
</evidence>
<protein>
    <recommendedName>
        <fullName evidence="3">NAD-dependent epimerase/dehydratase domain-containing protein</fullName>
    </recommendedName>
</protein>
<proteinExistence type="inferred from homology"/>
<dbReference type="InterPro" id="IPR050425">
    <property type="entry name" value="NAD(P)_dehydrat-like"/>
</dbReference>
<accession>A0AAN6PGB7</accession>
<dbReference type="EMBL" id="MU854377">
    <property type="protein sequence ID" value="KAK4040443.1"/>
    <property type="molecule type" value="Genomic_DNA"/>
</dbReference>
<comment type="similarity">
    <text evidence="2">Belongs to the NAD(P)-dependent epimerase/dehydratase family. Dihydroflavonol-4-reductase subfamily.</text>
</comment>
<comment type="caution">
    <text evidence="4">The sequence shown here is derived from an EMBL/GenBank/DDBJ whole genome shotgun (WGS) entry which is preliminary data.</text>
</comment>
<evidence type="ECO:0000313" key="4">
    <source>
        <dbReference type="EMBL" id="KAK4040443.1"/>
    </source>
</evidence>